<reference evidence="2 3" key="1">
    <citation type="submission" date="2019-08" db="EMBL/GenBank/DDBJ databases">
        <title>Genomes sequence of Algoriphagus aquimarinus ACAM450.</title>
        <authorList>
            <person name="Bowman J.P."/>
        </authorList>
    </citation>
    <scope>NUCLEOTIDE SEQUENCE [LARGE SCALE GENOMIC DNA]</scope>
    <source>
        <strain evidence="2 3">ACAM 450</strain>
    </source>
</reference>
<dbReference type="EMBL" id="VORW01000004">
    <property type="protein sequence ID" value="TXE12176.1"/>
    <property type="molecule type" value="Genomic_DNA"/>
</dbReference>
<comment type="caution">
    <text evidence="2">The sequence shown here is derived from an EMBL/GenBank/DDBJ whole genome shotgun (WGS) entry which is preliminary data.</text>
</comment>
<dbReference type="RefSeq" id="WP_146916781.1">
    <property type="nucleotide sequence ID" value="NZ_VORW01000004.1"/>
</dbReference>
<name>A0A5C7ATW2_9BACT</name>
<evidence type="ECO:0000256" key="1">
    <source>
        <dbReference type="SAM" id="SignalP"/>
    </source>
</evidence>
<keyword evidence="1" id="KW-0732">Signal</keyword>
<dbReference type="OrthoDB" id="825355at2"/>
<gene>
    <name evidence="2" type="ORF">ESV85_09025</name>
</gene>
<feature type="signal peptide" evidence="1">
    <location>
        <begin position="1"/>
        <end position="18"/>
    </location>
</feature>
<protein>
    <submittedName>
        <fullName evidence="2">Uncharacterized protein</fullName>
    </submittedName>
</protein>
<dbReference type="AlphaFoldDB" id="A0A5C7ATW2"/>
<evidence type="ECO:0000313" key="3">
    <source>
        <dbReference type="Proteomes" id="UP000321935"/>
    </source>
</evidence>
<accession>A0A5C7ATW2</accession>
<evidence type="ECO:0000313" key="2">
    <source>
        <dbReference type="EMBL" id="TXE12176.1"/>
    </source>
</evidence>
<sequence>MRFLFAIVALLLTSSAYSQSNPTWSTPAHQIKYGDEAGKQTNLNIDQGYRFADLKSESTELRFFYNKDAQSIHNARIVDKQTNEEIARGKGSYFFGTARFEFKDGETIKLKRKRNANGYEIIGPYGVLFNVKNQGIGYAKTYGEKDFLLQAFYVFDRVKETLSPSDEYYQVYTTSYYSSN</sequence>
<feature type="chain" id="PRO_5022691246" evidence="1">
    <location>
        <begin position="19"/>
        <end position="180"/>
    </location>
</feature>
<dbReference type="Proteomes" id="UP000321935">
    <property type="component" value="Unassembled WGS sequence"/>
</dbReference>
<proteinExistence type="predicted"/>
<organism evidence="2 3">
    <name type="scientific">Algoriphagus aquimarinus</name>
    <dbReference type="NCBI Taxonomy" id="237018"/>
    <lineage>
        <taxon>Bacteria</taxon>
        <taxon>Pseudomonadati</taxon>
        <taxon>Bacteroidota</taxon>
        <taxon>Cytophagia</taxon>
        <taxon>Cytophagales</taxon>
        <taxon>Cyclobacteriaceae</taxon>
        <taxon>Algoriphagus</taxon>
    </lineage>
</organism>